<comment type="subcellular location">
    <subcellularLocation>
        <location evidence="1">Cell membrane</location>
        <topology evidence="1">Multi-pass membrane protein</topology>
    </subcellularLocation>
</comment>
<dbReference type="EMBL" id="AQHF01000034">
    <property type="protein sequence ID" value="MBE0349257.1"/>
    <property type="molecule type" value="Genomic_DNA"/>
</dbReference>
<evidence type="ECO:0000259" key="12">
    <source>
        <dbReference type="PROSITE" id="PS50885"/>
    </source>
</evidence>
<comment type="caution">
    <text evidence="13">The sequence shown here is derived from an EMBL/GenBank/DDBJ whole genome shotgun (WGS) entry which is preliminary data.</text>
</comment>
<keyword evidence="3" id="KW-0145">Chemotaxis</keyword>
<feature type="domain" description="HAMP" evidence="12">
    <location>
        <begin position="318"/>
        <end position="372"/>
    </location>
</feature>
<dbReference type="CDD" id="cd11386">
    <property type="entry name" value="MCP_signal"/>
    <property type="match status" value="1"/>
</dbReference>
<dbReference type="Gene3D" id="3.30.450.20">
    <property type="entry name" value="PAS domain"/>
    <property type="match status" value="2"/>
</dbReference>
<dbReference type="SMART" id="SM00304">
    <property type="entry name" value="HAMP"/>
    <property type="match status" value="1"/>
</dbReference>
<dbReference type="PROSITE" id="PS50885">
    <property type="entry name" value="HAMP"/>
    <property type="match status" value="1"/>
</dbReference>
<comment type="similarity">
    <text evidence="8">Belongs to the methyl-accepting chemotaxis (MCP) protein family.</text>
</comment>
<dbReference type="CDD" id="cd12913">
    <property type="entry name" value="PDC1_MCP_like"/>
    <property type="match status" value="1"/>
</dbReference>
<keyword evidence="7 9" id="KW-0807">Transducer</keyword>
<dbReference type="InterPro" id="IPR004089">
    <property type="entry name" value="MCPsignal_dom"/>
</dbReference>
<keyword evidence="4 10" id="KW-0812">Transmembrane</keyword>
<evidence type="ECO:0000256" key="9">
    <source>
        <dbReference type="PROSITE-ProRule" id="PRU00284"/>
    </source>
</evidence>
<evidence type="ECO:0000256" key="7">
    <source>
        <dbReference type="ARBA" id="ARBA00023224"/>
    </source>
</evidence>
<keyword evidence="2" id="KW-1003">Cell membrane</keyword>
<evidence type="ECO:0000313" key="13">
    <source>
        <dbReference type="EMBL" id="MBE0349257.1"/>
    </source>
</evidence>
<reference evidence="13 14" key="1">
    <citation type="submission" date="2015-06" db="EMBL/GenBank/DDBJ databases">
        <title>Genome sequence of Pseudoalteromonas peptidolytica.</title>
        <authorList>
            <person name="Xie B.-B."/>
            <person name="Rong J.-C."/>
            <person name="Qin Q.-L."/>
            <person name="Zhang Y.-Z."/>
        </authorList>
    </citation>
    <scope>NUCLEOTIDE SEQUENCE [LARGE SCALE GENOMIC DNA]</scope>
    <source>
        <strain evidence="13 14">F12-50-A1</strain>
    </source>
</reference>
<dbReference type="PANTHER" id="PTHR32089">
    <property type="entry name" value="METHYL-ACCEPTING CHEMOTAXIS PROTEIN MCPB"/>
    <property type="match status" value="1"/>
</dbReference>
<dbReference type="Pfam" id="PF02743">
    <property type="entry name" value="dCache_1"/>
    <property type="match status" value="1"/>
</dbReference>
<gene>
    <name evidence="13" type="ORF">PPEP_b1224</name>
</gene>
<dbReference type="InterPro" id="IPR029151">
    <property type="entry name" value="Sensor-like_sf"/>
</dbReference>
<dbReference type="AlphaFoldDB" id="A0A8I0N1I6"/>
<dbReference type="SUPFAM" id="SSF103190">
    <property type="entry name" value="Sensory domain-like"/>
    <property type="match status" value="1"/>
</dbReference>
<evidence type="ECO:0000259" key="11">
    <source>
        <dbReference type="PROSITE" id="PS50111"/>
    </source>
</evidence>
<dbReference type="InterPro" id="IPR033479">
    <property type="entry name" value="dCache_1"/>
</dbReference>
<evidence type="ECO:0000256" key="1">
    <source>
        <dbReference type="ARBA" id="ARBA00004651"/>
    </source>
</evidence>
<proteinExistence type="inferred from homology"/>
<dbReference type="GO" id="GO:0007165">
    <property type="term" value="P:signal transduction"/>
    <property type="evidence" value="ECO:0007669"/>
    <property type="project" value="UniProtKB-KW"/>
</dbReference>
<dbReference type="Proteomes" id="UP000660708">
    <property type="component" value="Unassembled WGS sequence"/>
</dbReference>
<dbReference type="GO" id="GO:0005886">
    <property type="term" value="C:plasma membrane"/>
    <property type="evidence" value="ECO:0007669"/>
    <property type="project" value="UniProtKB-SubCell"/>
</dbReference>
<dbReference type="CDD" id="cd06225">
    <property type="entry name" value="HAMP"/>
    <property type="match status" value="1"/>
</dbReference>
<organism evidence="13 14">
    <name type="scientific">Pseudoalteromonas peptidolytica F12-50-A1</name>
    <dbReference type="NCBI Taxonomy" id="1315280"/>
    <lineage>
        <taxon>Bacteria</taxon>
        <taxon>Pseudomonadati</taxon>
        <taxon>Pseudomonadota</taxon>
        <taxon>Gammaproteobacteria</taxon>
        <taxon>Alteromonadales</taxon>
        <taxon>Pseudoalteromonadaceae</taxon>
        <taxon>Pseudoalteromonas</taxon>
    </lineage>
</organism>
<evidence type="ECO:0008006" key="15">
    <source>
        <dbReference type="Google" id="ProtNLM"/>
    </source>
</evidence>
<dbReference type="RefSeq" id="WP_147390146.1">
    <property type="nucleotide sequence ID" value="NZ_AQHF01000034.1"/>
</dbReference>
<evidence type="ECO:0000256" key="4">
    <source>
        <dbReference type="ARBA" id="ARBA00022692"/>
    </source>
</evidence>
<keyword evidence="14" id="KW-1185">Reference proteome</keyword>
<evidence type="ECO:0000256" key="2">
    <source>
        <dbReference type="ARBA" id="ARBA00022475"/>
    </source>
</evidence>
<dbReference type="CDD" id="cd12912">
    <property type="entry name" value="PDC2_MCP_like"/>
    <property type="match status" value="1"/>
</dbReference>
<dbReference type="PROSITE" id="PS50111">
    <property type="entry name" value="CHEMOTAXIS_TRANSDUC_2"/>
    <property type="match status" value="1"/>
</dbReference>
<dbReference type="SMART" id="SM00283">
    <property type="entry name" value="MA"/>
    <property type="match status" value="1"/>
</dbReference>
<dbReference type="Pfam" id="PF00672">
    <property type="entry name" value="HAMP"/>
    <property type="match status" value="1"/>
</dbReference>
<accession>A0A8I0N1I6</accession>
<sequence length="652" mass="71145">MKMRKKLIISFVLTVIIPIFAISIVSISQTKKDSLEKFLDASGNEIRQAERSFVLFFEQMKKSARFLAQAEAVQNVSDNTTTYFGAEKPMTPLQNGQNEAQIYELYRAFGQTHEELLFVYLGTSSGGFIQYPAEPLGNYDPTKRPWYKKAAANPNSVILTEPYQGVTGQAMVSVATAIKRDSRMIGTQSLDVTLSTLTDIVSNIRLGESGYLLLLDGNGIVLADPKNKDNNFKHSKDLNSPLYNAIRDVKNEAYLTIETDNKTYVAKIYRSSNLGWQFIAVIDEDEILAAAYDMTISIAVIAMLMVIIFVITAITLANKIVQPIEMVSLGLREIAQGEGNLSKRLKVISNDEIGELATWFNKFLDSINLLVKDIQHNAATLNSAALDSQKSINDIRRQCHAQADDSANAATTTETVEQLAIEVTEHCTQTLEDVVSADEHAQHGNKTIELTVSQVARLNQSLAESASAMNQLESESQDITNILGVIRSIAEQTNLLALNAAIEAARAGEQGRGFAVVADEVRTLAQRSHDATQEIEQVLTNLIAQTRNVSNQMTVSVSESETTITQSQSAQQAFSDITTAVSRIKSSVSNIAAQATQQGQNAGQTKRLIGSVDVSVRQVGDGAAALNAGADQLVALAKDLEQLVGRFDIDEQ</sequence>
<dbReference type="Pfam" id="PF00015">
    <property type="entry name" value="MCPsignal"/>
    <property type="match status" value="1"/>
</dbReference>
<dbReference type="InterPro" id="IPR003660">
    <property type="entry name" value="HAMP_dom"/>
</dbReference>
<feature type="transmembrane region" description="Helical" evidence="10">
    <location>
        <begin position="296"/>
        <end position="317"/>
    </location>
</feature>
<evidence type="ECO:0000256" key="10">
    <source>
        <dbReference type="SAM" id="Phobius"/>
    </source>
</evidence>
<evidence type="ECO:0000256" key="8">
    <source>
        <dbReference type="ARBA" id="ARBA00029447"/>
    </source>
</evidence>
<dbReference type="Gene3D" id="1.10.287.950">
    <property type="entry name" value="Methyl-accepting chemotaxis protein"/>
    <property type="match status" value="1"/>
</dbReference>
<evidence type="ECO:0000313" key="14">
    <source>
        <dbReference type="Proteomes" id="UP000660708"/>
    </source>
</evidence>
<feature type="domain" description="Methyl-accepting transducer" evidence="11">
    <location>
        <begin position="377"/>
        <end position="613"/>
    </location>
</feature>
<keyword evidence="6 10" id="KW-0472">Membrane</keyword>
<protein>
    <recommendedName>
        <fullName evidence="15">Methyl-accepting chemotaxis protein</fullName>
    </recommendedName>
</protein>
<dbReference type="FunFam" id="1.10.287.950:FF:000001">
    <property type="entry name" value="Methyl-accepting chemotaxis sensory transducer"/>
    <property type="match status" value="1"/>
</dbReference>
<evidence type="ECO:0000256" key="3">
    <source>
        <dbReference type="ARBA" id="ARBA00022500"/>
    </source>
</evidence>
<dbReference type="PANTHER" id="PTHR32089:SF112">
    <property type="entry name" value="LYSOZYME-LIKE PROTEIN-RELATED"/>
    <property type="match status" value="1"/>
</dbReference>
<dbReference type="GO" id="GO:0006935">
    <property type="term" value="P:chemotaxis"/>
    <property type="evidence" value="ECO:0007669"/>
    <property type="project" value="UniProtKB-KW"/>
</dbReference>
<evidence type="ECO:0000256" key="6">
    <source>
        <dbReference type="ARBA" id="ARBA00023136"/>
    </source>
</evidence>
<dbReference type="SUPFAM" id="SSF58104">
    <property type="entry name" value="Methyl-accepting chemotaxis protein (MCP) signaling domain"/>
    <property type="match status" value="1"/>
</dbReference>
<keyword evidence="5 10" id="KW-1133">Transmembrane helix</keyword>
<name>A0A8I0N1I6_9GAMM</name>
<evidence type="ECO:0000256" key="5">
    <source>
        <dbReference type="ARBA" id="ARBA00022989"/>
    </source>
</evidence>